<comment type="catalytic activity">
    <reaction evidence="14">
        <text>L-tyrosyl-[protein] + ATP = O-phospho-L-tyrosyl-[protein] + ADP + H(+)</text>
        <dbReference type="Rhea" id="RHEA:10596"/>
        <dbReference type="Rhea" id="RHEA-COMP:10136"/>
        <dbReference type="Rhea" id="RHEA-COMP:20101"/>
        <dbReference type="ChEBI" id="CHEBI:15378"/>
        <dbReference type="ChEBI" id="CHEBI:30616"/>
        <dbReference type="ChEBI" id="CHEBI:46858"/>
        <dbReference type="ChEBI" id="CHEBI:61978"/>
        <dbReference type="ChEBI" id="CHEBI:456216"/>
        <dbReference type="EC" id="2.7.10.1"/>
    </reaction>
</comment>
<reference evidence="25" key="1">
    <citation type="submission" date="2025-08" db="UniProtKB">
        <authorList>
            <consortium name="RefSeq"/>
        </authorList>
    </citation>
    <scope>IDENTIFICATION</scope>
    <source>
        <tissue evidence="25">Whole organism</tissue>
    </source>
</reference>
<dbReference type="PROSITE" id="PS50011">
    <property type="entry name" value="PROTEIN_KINASE_DOM"/>
    <property type="match status" value="1"/>
</dbReference>
<keyword evidence="2" id="KW-0808">Transferase</keyword>
<evidence type="ECO:0000256" key="17">
    <source>
        <dbReference type="PIRSR" id="PIRSR000615-3"/>
    </source>
</evidence>
<evidence type="ECO:0000256" key="11">
    <source>
        <dbReference type="ARBA" id="ARBA00023170"/>
    </source>
</evidence>
<feature type="binding site" evidence="16">
    <location>
        <begin position="818"/>
        <end position="825"/>
    </location>
    <ligand>
        <name>ATP</name>
        <dbReference type="ChEBI" id="CHEBI:30616"/>
    </ligand>
</feature>
<keyword evidence="12" id="KW-0325">Glycoprotein</keyword>
<dbReference type="InterPro" id="IPR007110">
    <property type="entry name" value="Ig-like_dom"/>
</dbReference>
<feature type="active site" description="Proton acceptor" evidence="15">
    <location>
        <position position="1194"/>
    </location>
</feature>
<keyword evidence="11 25" id="KW-0675">Receptor</keyword>
<dbReference type="GO" id="GO:0046872">
    <property type="term" value="F:metal ion binding"/>
    <property type="evidence" value="ECO:0007669"/>
    <property type="project" value="UniProtKB-KW"/>
</dbReference>
<dbReference type="InterPro" id="IPR011009">
    <property type="entry name" value="Kinase-like_dom_sf"/>
</dbReference>
<feature type="compositionally biased region" description="Basic and acidic residues" evidence="19">
    <location>
        <begin position="1507"/>
        <end position="1524"/>
    </location>
</feature>
<keyword evidence="9" id="KW-0829">Tyrosine-protein kinase</keyword>
<evidence type="ECO:0000256" key="5">
    <source>
        <dbReference type="ARBA" id="ARBA00022777"/>
    </source>
</evidence>
<feature type="domain" description="Ig-like" evidence="23">
    <location>
        <begin position="31"/>
        <end position="115"/>
    </location>
</feature>
<feature type="binding site" evidence="16">
    <location>
        <begin position="895"/>
        <end position="901"/>
    </location>
    <ligand>
        <name>ATP</name>
        <dbReference type="ChEBI" id="CHEBI:30616"/>
    </ligand>
</feature>
<dbReference type="FunFam" id="1.10.510.10:FF:000554">
    <property type="entry name" value="Predicted protein"/>
    <property type="match status" value="1"/>
</dbReference>
<dbReference type="Gene3D" id="1.10.510.10">
    <property type="entry name" value="Transferase(Phosphotransferase) domain 1"/>
    <property type="match status" value="1"/>
</dbReference>
<feature type="compositionally biased region" description="Low complexity" evidence="19">
    <location>
        <begin position="1106"/>
        <end position="1119"/>
    </location>
</feature>
<dbReference type="InterPro" id="IPR003598">
    <property type="entry name" value="Ig_sub2"/>
</dbReference>
<dbReference type="InterPro" id="IPR001245">
    <property type="entry name" value="Ser-Thr/Tyr_kinase_cat_dom"/>
</dbReference>
<feature type="compositionally biased region" description="Pro residues" evidence="19">
    <location>
        <begin position="1038"/>
        <end position="1059"/>
    </location>
</feature>
<keyword evidence="7 20" id="KW-1133">Transmembrane helix</keyword>
<evidence type="ECO:0000256" key="19">
    <source>
        <dbReference type="SAM" id="MobiDB-lite"/>
    </source>
</evidence>
<sequence>MMGWQLSTSPVLARVLLLCLLVSRSEACSNPPVIRESDADGSYIFKKEANNNLVLHCDGGDSSVSWVVEGATWHESASVTQEPPNTAIITITDVYVEDTGYFECRANSHCSSKVYVFIDDGAHGFVNPNEIETVQGTTADPEIIIDCRTNKPDTVVFLSKDGVNVEDHEFDVRRGFVIRGATVTMSGQYKCTMAEDKNKARTIILKIIPGTLSPLSVPSIQAPPNSHFVVGHPFHLECVVPSQLEITFYWMHAGSPVGLKEVKVQNNDRIKKSTYSVSSAKTSDSGSYQCMVKRGINKSDSPLFNVTILESKAPVLNVSSEPLIIYVNETDPLSWKRMVEFYPHHPVLSYNNSRNESISSSGPRVNWTFNSTTGEAWLYIKKVQTSDFGNWTLVAEMGDLRVISRVEIIVFSSPKVQLLVPNSMNPGPVNVSCDVTSYRFVKGSNRTKQTVNISWMLADCVDQSSYCELKPLEIQSEIRASGNQIKATPVVDGSKLQYINSSVTLKCVAKTDTEEDSDEKIILVTDLADPWVFAHCRDDGSVEHFKKLESSINVVVNDNFEVWCNATDILYLPPVLSFSGDVEHKKTIFHGDYSSSSGIRLNVSKALNGTKFTCSVTHKGSNTVEVKSLEVVVEDEKPITLSASSNTKLDVIPEVYGESGTNYDIICEPEANPMPRIKWLKNEEDLQRNGTVIHFDYLKPGDAGLYKCVMTWRRKQYNASLELKIKDDKQPSYNKWALWAAGVCIFLLLVAAIVLIWRLRRERAKSKQRKELKRILFHDGKTDEINPQLMVEDQADLLPYDTSFEVPRDRIKIGRQLGSGAFGRVVKADVDLHGDQNYRPVAVKMTKSMSDASHVKSLAIELKIMIHLGKHVNIVNLIGANTQNIDKEELWLLVEYCQYGDLLSFIHRYRKKFVDQIDPVTDEINYSFMAVTPSGFASPLSPGVNNYKKRGRPSVSSGGPGPDGYLVPNSVISPIVLADPPKRHTARSSSHSSPRSPPLPSSATGSQSFFAGNPGYGVLETLVNPEPPTPASASQFPSTPPPTDIPPDAVPSSSPPPFTTPYVNVGVVQSPNEEALQSPNRDAQSSHPSPPPYVTQGFTPTKSPRRLNSISSSRSGSMSVPYRRCNSEMTTVGSSGRPFTSDVWLDSQGNPINNDGTAIPGLGHPFTTTEIICWSWQVAQGMEYLTRRKILHGDLAARNLLLAEGNIVKISDFGLSRDMYKKEIYTKQGDDLLPIKWMSIEAIRDRMFSTQSDIWAYGIVLWELFSLGMAPYPGVDVNPKFLSDLENGMRNAKPKYSNGIIYELMEDCWTAEPSDRPSFSEILARLDHLLHDDVRENFEKLNEEYDRSNQNYFAGRTDYLSMFSSPDFNNLQKAENDECRYSNMEDMTEEERQKASEYLSMRKSSYADQGEVPGYLSMKTFSEHHPSPPPPPAPAAAAAADPVDIFSPNPRDTSLPNGSRFTFHTADDLPRTKVLHSPTPSSVSSCVYTNLLQNPSATKNYPIGKKSYPESEDNGRRSDEETPEKNALLTIPEDDDAHSDDSLTTHGAKYRNFKV</sequence>
<dbReference type="PROSITE" id="PS00109">
    <property type="entry name" value="PROTEIN_KINASE_TYR"/>
    <property type="match status" value="1"/>
</dbReference>
<keyword evidence="21" id="KW-0732">Signal</keyword>
<evidence type="ECO:0000313" key="24">
    <source>
        <dbReference type="Proteomes" id="UP000694843"/>
    </source>
</evidence>
<feature type="binding site" evidence="17">
    <location>
        <position position="1212"/>
    </location>
    <ligand>
        <name>Mg(2+)</name>
        <dbReference type="ChEBI" id="CHEBI:18420"/>
    </ligand>
</feature>
<dbReference type="PRINTS" id="PR01832">
    <property type="entry name" value="VEGFRECEPTOR"/>
</dbReference>
<feature type="domain" description="Ig-like" evidence="23">
    <location>
        <begin position="638"/>
        <end position="724"/>
    </location>
</feature>
<evidence type="ECO:0000256" key="13">
    <source>
        <dbReference type="ARBA" id="ARBA00023319"/>
    </source>
</evidence>
<dbReference type="PROSITE" id="PS50835">
    <property type="entry name" value="IG_LIKE"/>
    <property type="match status" value="3"/>
</dbReference>
<proteinExistence type="predicted"/>
<dbReference type="GO" id="GO:0004714">
    <property type="term" value="F:transmembrane receptor protein tyrosine kinase activity"/>
    <property type="evidence" value="ECO:0007669"/>
    <property type="project" value="UniProtKB-EC"/>
</dbReference>
<protein>
    <submittedName>
        <fullName evidence="25">Vascular endothelial growth factor receptor 1 isoform X1</fullName>
    </submittedName>
</protein>
<dbReference type="GeneID" id="108677608"/>
<feature type="region of interest" description="Disordered" evidence="19">
    <location>
        <begin position="941"/>
        <end position="966"/>
    </location>
</feature>
<dbReference type="InterPro" id="IPR008266">
    <property type="entry name" value="Tyr_kinase_AS"/>
</dbReference>
<dbReference type="PROSITE" id="PS00107">
    <property type="entry name" value="PROTEIN_KINASE_ATP"/>
    <property type="match status" value="1"/>
</dbReference>
<dbReference type="InterPro" id="IPR000719">
    <property type="entry name" value="Prot_kinase_dom"/>
</dbReference>
<dbReference type="GO" id="GO:0007169">
    <property type="term" value="P:cell surface receptor protein tyrosine kinase signaling pathway"/>
    <property type="evidence" value="ECO:0007669"/>
    <property type="project" value="TreeGrafter"/>
</dbReference>
<evidence type="ECO:0000256" key="6">
    <source>
        <dbReference type="ARBA" id="ARBA00022840"/>
    </source>
</evidence>
<dbReference type="SMART" id="SM00409">
    <property type="entry name" value="IG"/>
    <property type="match status" value="6"/>
</dbReference>
<keyword evidence="13" id="KW-0393">Immunoglobulin domain</keyword>
<keyword evidence="3 20" id="KW-0812">Transmembrane</keyword>
<feature type="chain" id="PRO_5037217633" evidence="21">
    <location>
        <begin position="28"/>
        <end position="1555"/>
    </location>
</feature>
<dbReference type="SMART" id="SM00408">
    <property type="entry name" value="IGc2"/>
    <property type="match status" value="4"/>
</dbReference>
<dbReference type="Pfam" id="PF13927">
    <property type="entry name" value="Ig_3"/>
    <property type="match status" value="1"/>
</dbReference>
<evidence type="ECO:0000259" key="22">
    <source>
        <dbReference type="PROSITE" id="PS50011"/>
    </source>
</evidence>
<feature type="binding site" evidence="17">
    <location>
        <position position="1199"/>
    </location>
    <ligand>
        <name>Mg(2+)</name>
        <dbReference type="ChEBI" id="CHEBI:18420"/>
    </ligand>
</feature>
<feature type="region of interest" description="Disordered" evidence="19">
    <location>
        <begin position="1421"/>
        <end position="1464"/>
    </location>
</feature>
<feature type="domain" description="Ig-like" evidence="23">
    <location>
        <begin position="218"/>
        <end position="307"/>
    </location>
</feature>
<dbReference type="InterPro" id="IPR013783">
    <property type="entry name" value="Ig-like_fold"/>
</dbReference>
<keyword evidence="4 16" id="KW-0547">Nucleotide-binding</keyword>
<feature type="transmembrane region" description="Helical" evidence="20">
    <location>
        <begin position="1254"/>
        <end position="1272"/>
    </location>
</feature>
<evidence type="ECO:0000256" key="9">
    <source>
        <dbReference type="ARBA" id="ARBA00023137"/>
    </source>
</evidence>
<dbReference type="OrthoDB" id="3256376at2759"/>
<feature type="compositionally biased region" description="Polar residues" evidence="19">
    <location>
        <begin position="1450"/>
        <end position="1462"/>
    </location>
</feature>
<feature type="signal peptide" evidence="21">
    <location>
        <begin position="1"/>
        <end position="27"/>
    </location>
</feature>
<dbReference type="Pfam" id="PF07714">
    <property type="entry name" value="PK_Tyr_Ser-Thr"/>
    <property type="match status" value="2"/>
</dbReference>
<keyword evidence="24" id="KW-1185">Reference proteome</keyword>
<keyword evidence="5" id="KW-0418">Kinase</keyword>
<evidence type="ECO:0000256" key="21">
    <source>
        <dbReference type="SAM" id="SignalP"/>
    </source>
</evidence>
<dbReference type="RefSeq" id="XP_047735882.1">
    <property type="nucleotide sequence ID" value="XM_047879926.1"/>
</dbReference>
<evidence type="ECO:0000256" key="8">
    <source>
        <dbReference type="ARBA" id="ARBA00023136"/>
    </source>
</evidence>
<evidence type="ECO:0000256" key="2">
    <source>
        <dbReference type="ARBA" id="ARBA00022679"/>
    </source>
</evidence>
<dbReference type="InterPro" id="IPR036179">
    <property type="entry name" value="Ig-like_dom_sf"/>
</dbReference>
<evidence type="ECO:0000256" key="12">
    <source>
        <dbReference type="ARBA" id="ARBA00023180"/>
    </source>
</evidence>
<evidence type="ECO:0000256" key="16">
    <source>
        <dbReference type="PIRSR" id="PIRSR000615-2"/>
    </source>
</evidence>
<evidence type="ECO:0000256" key="3">
    <source>
        <dbReference type="ARBA" id="ARBA00022692"/>
    </source>
</evidence>
<comment type="subcellular location">
    <subcellularLocation>
        <location evidence="1">Membrane</location>
        <topology evidence="1">Single-pass membrane protein</topology>
    </subcellularLocation>
</comment>
<keyword evidence="17" id="KW-0460">Magnesium</keyword>
<dbReference type="FunFam" id="3.30.200.20:FF:000586">
    <property type="entry name" value="Receptor protein-tyrosine kinase"/>
    <property type="match status" value="1"/>
</dbReference>
<keyword evidence="8 20" id="KW-0472">Membrane</keyword>
<evidence type="ECO:0000259" key="23">
    <source>
        <dbReference type="PROSITE" id="PS50835"/>
    </source>
</evidence>
<dbReference type="InterPro" id="IPR050122">
    <property type="entry name" value="RTK"/>
</dbReference>
<dbReference type="SUPFAM" id="SSF56112">
    <property type="entry name" value="Protein kinase-like (PK-like)"/>
    <property type="match status" value="1"/>
</dbReference>
<evidence type="ECO:0000256" key="20">
    <source>
        <dbReference type="SAM" id="Phobius"/>
    </source>
</evidence>
<keyword evidence="6 16" id="KW-0067">ATP-binding</keyword>
<evidence type="ECO:0000256" key="7">
    <source>
        <dbReference type="ARBA" id="ARBA00022989"/>
    </source>
</evidence>
<evidence type="ECO:0000256" key="14">
    <source>
        <dbReference type="ARBA" id="ARBA00051243"/>
    </source>
</evidence>
<dbReference type="Gene3D" id="2.60.40.10">
    <property type="entry name" value="Immunoglobulins"/>
    <property type="match status" value="4"/>
</dbReference>
<dbReference type="SUPFAM" id="SSF48726">
    <property type="entry name" value="Immunoglobulin"/>
    <property type="match status" value="5"/>
</dbReference>
<accession>A0A979FH04</accession>
<evidence type="ECO:0000256" key="10">
    <source>
        <dbReference type="ARBA" id="ARBA00023157"/>
    </source>
</evidence>
<dbReference type="GO" id="GO:0005524">
    <property type="term" value="F:ATP binding"/>
    <property type="evidence" value="ECO:0007669"/>
    <property type="project" value="UniProtKB-UniRule"/>
</dbReference>
<keyword evidence="10" id="KW-1015">Disulfide bond</keyword>
<name>A0A979FH04_HYAAZ</name>
<dbReference type="GO" id="GO:0005886">
    <property type="term" value="C:plasma membrane"/>
    <property type="evidence" value="ECO:0007669"/>
    <property type="project" value="TreeGrafter"/>
</dbReference>
<feature type="region of interest" description="Disordered" evidence="19">
    <location>
        <begin position="1494"/>
        <end position="1555"/>
    </location>
</feature>
<dbReference type="PIRSF" id="PIRSF000615">
    <property type="entry name" value="TyrPK_CSF1-R"/>
    <property type="match status" value="1"/>
</dbReference>
<dbReference type="PANTHER" id="PTHR24416:SF600">
    <property type="entry name" value="PDGF- AND VEGF-RECEPTOR RELATED, ISOFORM J"/>
    <property type="match status" value="1"/>
</dbReference>
<dbReference type="Proteomes" id="UP000694843">
    <property type="component" value="Unplaced"/>
</dbReference>
<dbReference type="PANTHER" id="PTHR24416">
    <property type="entry name" value="TYROSINE-PROTEIN KINASE RECEPTOR"/>
    <property type="match status" value="1"/>
</dbReference>
<feature type="region of interest" description="Disordered" evidence="19">
    <location>
        <begin position="981"/>
        <end position="1121"/>
    </location>
</feature>
<evidence type="ECO:0000256" key="4">
    <source>
        <dbReference type="ARBA" id="ARBA00022741"/>
    </source>
</evidence>
<evidence type="ECO:0000256" key="18">
    <source>
        <dbReference type="PROSITE-ProRule" id="PRU10141"/>
    </source>
</evidence>
<dbReference type="GO" id="GO:0043235">
    <property type="term" value="C:receptor complex"/>
    <property type="evidence" value="ECO:0007669"/>
    <property type="project" value="TreeGrafter"/>
</dbReference>
<keyword evidence="17" id="KW-0479">Metal-binding</keyword>
<feature type="transmembrane region" description="Helical" evidence="20">
    <location>
        <begin position="736"/>
        <end position="759"/>
    </location>
</feature>
<evidence type="ECO:0000313" key="25">
    <source>
        <dbReference type="RefSeq" id="XP_047735882.1"/>
    </source>
</evidence>
<gene>
    <name evidence="25" type="primary">LOC108677608</name>
</gene>
<organism evidence="24 25">
    <name type="scientific">Hyalella azteca</name>
    <name type="common">Amphipod</name>
    <dbReference type="NCBI Taxonomy" id="294128"/>
    <lineage>
        <taxon>Eukaryota</taxon>
        <taxon>Metazoa</taxon>
        <taxon>Ecdysozoa</taxon>
        <taxon>Arthropoda</taxon>
        <taxon>Crustacea</taxon>
        <taxon>Multicrustacea</taxon>
        <taxon>Malacostraca</taxon>
        <taxon>Eumalacostraca</taxon>
        <taxon>Peracarida</taxon>
        <taxon>Amphipoda</taxon>
        <taxon>Senticaudata</taxon>
        <taxon>Talitrida</taxon>
        <taxon>Talitroidea</taxon>
        <taxon>Hyalellidae</taxon>
        <taxon>Hyalella</taxon>
    </lineage>
</organism>
<feature type="compositionally biased region" description="Polar residues" evidence="19">
    <location>
        <begin position="1067"/>
        <end position="1087"/>
    </location>
</feature>
<evidence type="ECO:0000256" key="1">
    <source>
        <dbReference type="ARBA" id="ARBA00004167"/>
    </source>
</evidence>
<feature type="domain" description="Protein kinase" evidence="22">
    <location>
        <begin position="811"/>
        <end position="1331"/>
    </location>
</feature>
<evidence type="ECO:0000256" key="15">
    <source>
        <dbReference type="PIRSR" id="PIRSR000615-1"/>
    </source>
</evidence>
<dbReference type="InterPro" id="IPR017441">
    <property type="entry name" value="Protein_kinase_ATP_BS"/>
</dbReference>
<feature type="binding site" evidence="16 18">
    <location>
        <position position="844"/>
    </location>
    <ligand>
        <name>ATP</name>
        <dbReference type="ChEBI" id="CHEBI:30616"/>
    </ligand>
</feature>
<dbReference type="InterPro" id="IPR003599">
    <property type="entry name" value="Ig_sub"/>
</dbReference>
<feature type="binding site" evidence="16">
    <location>
        <position position="1198"/>
    </location>
    <ligand>
        <name>ATP</name>
        <dbReference type="ChEBI" id="CHEBI:30616"/>
    </ligand>
</feature>
<dbReference type="Gene3D" id="3.30.200.20">
    <property type="entry name" value="Phosphorylase Kinase, domain 1"/>
    <property type="match status" value="1"/>
</dbReference>